<evidence type="ECO:0000256" key="1">
    <source>
        <dbReference type="ARBA" id="ARBA00004496"/>
    </source>
</evidence>
<keyword evidence="13" id="KW-1185">Reference proteome</keyword>
<dbReference type="PROSITE" id="PS00463">
    <property type="entry name" value="ZN2_CY6_FUNGAL_1"/>
    <property type="match status" value="1"/>
</dbReference>
<evidence type="ECO:0000256" key="3">
    <source>
        <dbReference type="ARBA" id="ARBA00009352"/>
    </source>
</evidence>
<dbReference type="Pfam" id="PF16969">
    <property type="entry name" value="SRP68"/>
    <property type="match status" value="1"/>
</dbReference>
<dbReference type="GO" id="GO:0005730">
    <property type="term" value="C:nucleolus"/>
    <property type="evidence" value="ECO:0007669"/>
    <property type="project" value="UniProtKB-SubCell"/>
</dbReference>
<feature type="compositionally biased region" description="Low complexity" evidence="10">
    <location>
        <begin position="764"/>
        <end position="782"/>
    </location>
</feature>
<dbReference type="InterPro" id="IPR026258">
    <property type="entry name" value="SRP68"/>
</dbReference>
<dbReference type="GO" id="GO:0000981">
    <property type="term" value="F:DNA-binding transcription factor activity, RNA polymerase II-specific"/>
    <property type="evidence" value="ECO:0007669"/>
    <property type="project" value="InterPro"/>
</dbReference>
<dbReference type="GO" id="GO:0005786">
    <property type="term" value="C:signal recognition particle, endoplasmic reticulum targeting"/>
    <property type="evidence" value="ECO:0007669"/>
    <property type="project" value="UniProtKB-KW"/>
</dbReference>
<dbReference type="PANTHER" id="PTHR12860:SF0">
    <property type="entry name" value="SIGNAL RECOGNITION PARTICLE SUBUNIT SRP68"/>
    <property type="match status" value="1"/>
</dbReference>
<feature type="domain" description="Zn(2)-C6 fungal-type" evidence="11">
    <location>
        <begin position="52"/>
        <end position="81"/>
    </location>
</feature>
<comment type="subcellular location">
    <subcellularLocation>
        <location evidence="1">Cytoplasm</location>
    </subcellularLocation>
    <subcellularLocation>
        <location evidence="2">Nucleus</location>
        <location evidence="2">Nucleolus</location>
    </subcellularLocation>
</comment>
<keyword evidence="7" id="KW-0539">Nucleus</keyword>
<keyword evidence="5" id="KW-0694">RNA-binding</keyword>
<dbReference type="InterPro" id="IPR034652">
    <property type="entry name" value="SRP68-RBD"/>
</dbReference>
<accession>A0A2X0MNJ3</accession>
<evidence type="ECO:0000256" key="10">
    <source>
        <dbReference type="SAM" id="MobiDB-lite"/>
    </source>
</evidence>
<feature type="region of interest" description="Disordered" evidence="10">
    <location>
        <begin position="1233"/>
        <end position="1254"/>
    </location>
</feature>
<dbReference type="InterPro" id="IPR001138">
    <property type="entry name" value="Zn2Cys6_DnaBD"/>
</dbReference>
<dbReference type="Proteomes" id="UP000249723">
    <property type="component" value="Unassembled WGS sequence"/>
</dbReference>
<sequence length="1630" mass="178761">MSPSVPKGKPSKDYAGAADHGHCSDGADSSVPAQREPATGPIKAKPGRSRAACSACRANKQKCDGAIRHPCRRCELYNLECDAPLTAANSSNGTPNHKPAASITLPSLSPYAGRPAVPSLKLPPTSVASASLNEANGIDSSALASTLRDIQDRLRQIERGLEVDRRARNSAAPSSSTAPGSAQRATSTVSSSLSRLLDVEPPPESMPLHILLQTVDKIEALSSTEASINEWVTGEEKMVQDTPSTNKPDAIARGLISVEDADAAFAFFHDRIAPWIPIFGDDADRSALGVQSRSPFFFHVVLCVTNYYNQATSERAREVFRGLTELVNLILAHQILAADPNLIGTDFIRGLLLIIYYKPVSCCQRWLDKCRPQTNALTWTPEPALQVQHIAYASRGITDVGRATHSSKVNHWSSIMIHGIIHRTAEAIGLPRAPQAFLAALDASRVPGAPPIDNEVLCRLRTHYALCIADVHGSLQSGRVAATDPTAALETTRAFASLLSSPMDARMAAQLELYAIVRTPRGQHPFKLRLAQLGRINDELDSWESYWRPILTPLQNGGDMLAYTLFQGAANFVTFIANSATFTRWTIERQRSLDSGGNGRPVLTTSDWAHLQRATDSAMKTIFALSVESKASGDPLRTCRWADSVNGVRKPLTLDLVTVEDYRTALDTSTCISFVYSLILLVRMASAGLISSNLVCRRSDYEAGADLDTPKPLISGDKLPILLELGANFLRAISPNPQHPARKHAILLHMILKTGLGENSLAGTTTKSPASTTSPASTASMNVAAAASRSAAPARTVPPVAKAEIKTNPDSLLSTTMATVQDDAPSLDAWLFDLTAPNLPVSGGALLIPTAPGDATQEPGEALRSILTEVNPSFFGMGAIYSDELDQFASMDWDRSGQEFVESLAEICGRRAEWAREHPRLCWASLSFSPLTRLRAHDGIEEHRSWPILPRLTFQVVLKIINEARSTYGLRHQDFDRYQSHCSIKVHHLRRKLGLTQVAGRQKKYTKKDVTSEIITGSKHLQLVLFDAERAWAQSQHIQSALSQSTNPATTKHHLLKRLSRSILRAAHLVSLVESLASRISPSQRAQTSAYRLVLQGQLAFTKQSLSQGLDTLSVAWALLNDVANNAPTATDEALTNEMIDDVEPMLRFCAYSLQLDTSKGVAPIAQNTATDQLKTRFVPGYADLIEQVKKEAGQSEREKVDLSWRGNQIECRSPELVEVMLKVQSAIKTLQDDSVKRSKRKQKKKAAGEATSSEVNGVKKDAIGARRISTFDKALLVMSDAEGIARQAVEDNKIALSKSHSSRFEASSSPLQLAHSYIVYQLLSVRTLRDVLLIKESSSKLAARETKMHRKEQDFIERTNGRNVHKADQKICKRRKKVYPSLIKIYDGIIYSLEQVRDLEDVERDGQLATKVEAQIAFVRASRCLYLSRTYALINEFASALALNARAKLYARQARSTLSTLDDEDMDHVDEIDFLAESLPLRESHFSALDASLNQDYDRFAKDWFNATGGRIHEPQDLPVGAMSLEASSGAASKALKKRRTSRKKKVPFYDIAFSYVTAYDMDEIARRAGLLGPVEERVTSPAADAMDQDEAEEAEEAEEEEEMEAEEEEKPVVAKKSGWGFGSLFGRR</sequence>
<evidence type="ECO:0000256" key="6">
    <source>
        <dbReference type="ARBA" id="ARBA00023135"/>
    </source>
</evidence>
<dbReference type="GO" id="GO:0008312">
    <property type="term" value="F:7S RNA binding"/>
    <property type="evidence" value="ECO:0007669"/>
    <property type="project" value="InterPro"/>
</dbReference>
<dbReference type="STRING" id="289078.A0A2X0MNJ3"/>
<evidence type="ECO:0000313" key="13">
    <source>
        <dbReference type="Proteomes" id="UP000249723"/>
    </source>
</evidence>
<reference evidence="13" key="1">
    <citation type="submission" date="2016-10" db="EMBL/GenBank/DDBJ databases">
        <authorList>
            <person name="Jeantristanb JTB J.-T."/>
            <person name="Ricardo R."/>
        </authorList>
    </citation>
    <scope>NUCLEOTIDE SEQUENCE [LARGE SCALE GENOMIC DNA]</scope>
</reference>
<evidence type="ECO:0000256" key="4">
    <source>
        <dbReference type="ARBA" id="ARBA00022490"/>
    </source>
</evidence>
<keyword evidence="4" id="KW-0963">Cytoplasm</keyword>
<feature type="compositionally biased region" description="Gly residues" evidence="10">
    <location>
        <begin position="1621"/>
        <end position="1630"/>
    </location>
</feature>
<dbReference type="GO" id="GO:0008270">
    <property type="term" value="F:zinc ion binding"/>
    <property type="evidence" value="ECO:0007669"/>
    <property type="project" value="InterPro"/>
</dbReference>
<dbReference type="GO" id="GO:0005047">
    <property type="term" value="F:signal recognition particle binding"/>
    <property type="evidence" value="ECO:0007669"/>
    <property type="project" value="InterPro"/>
</dbReference>
<feature type="compositionally biased region" description="Low complexity" evidence="10">
    <location>
        <begin position="169"/>
        <end position="182"/>
    </location>
</feature>
<evidence type="ECO:0000259" key="11">
    <source>
        <dbReference type="PROSITE" id="PS50048"/>
    </source>
</evidence>
<dbReference type="EMBL" id="FMWP01000013">
    <property type="protein sequence ID" value="SCZ89344.1"/>
    <property type="molecule type" value="Genomic_DNA"/>
</dbReference>
<dbReference type="PANTHER" id="PTHR12860">
    <property type="entry name" value="SIGNAL RECOGNITION PARTICLE 68 KDA PROTEIN"/>
    <property type="match status" value="1"/>
</dbReference>
<dbReference type="CDD" id="cd00067">
    <property type="entry name" value="GAL4"/>
    <property type="match status" value="1"/>
</dbReference>
<comment type="similarity">
    <text evidence="3">Belongs to the SRP68 family.</text>
</comment>
<dbReference type="Pfam" id="PF00172">
    <property type="entry name" value="Zn_clus"/>
    <property type="match status" value="1"/>
</dbReference>
<keyword evidence="6" id="KW-0733">Signal recognition particle</keyword>
<keyword evidence="8" id="KW-0687">Ribonucleoprotein</keyword>
<organism evidence="12 13">
    <name type="scientific">Microbotryum saponariae</name>
    <dbReference type="NCBI Taxonomy" id="289078"/>
    <lineage>
        <taxon>Eukaryota</taxon>
        <taxon>Fungi</taxon>
        <taxon>Dikarya</taxon>
        <taxon>Basidiomycota</taxon>
        <taxon>Pucciniomycotina</taxon>
        <taxon>Microbotryomycetes</taxon>
        <taxon>Microbotryales</taxon>
        <taxon>Microbotryaceae</taxon>
        <taxon>Microbotryum</taxon>
    </lineage>
</organism>
<evidence type="ECO:0000256" key="9">
    <source>
        <dbReference type="ARBA" id="ARBA00029498"/>
    </source>
</evidence>
<dbReference type="Gene3D" id="1.10.3450.40">
    <property type="entry name" value="Signal recognition particle, SRP68 subunit, RNA-binding domain"/>
    <property type="match status" value="1"/>
</dbReference>
<dbReference type="CDD" id="cd15481">
    <property type="entry name" value="SRP68-RBD"/>
    <property type="match status" value="1"/>
</dbReference>
<dbReference type="InterPro" id="IPR036864">
    <property type="entry name" value="Zn2-C6_fun-type_DNA-bd_sf"/>
</dbReference>
<evidence type="ECO:0000256" key="5">
    <source>
        <dbReference type="ARBA" id="ARBA00022884"/>
    </source>
</evidence>
<dbReference type="GO" id="GO:0006614">
    <property type="term" value="P:SRP-dependent cotranslational protein targeting to membrane"/>
    <property type="evidence" value="ECO:0007669"/>
    <property type="project" value="InterPro"/>
</dbReference>
<evidence type="ECO:0000256" key="2">
    <source>
        <dbReference type="ARBA" id="ARBA00004604"/>
    </source>
</evidence>
<feature type="region of interest" description="Disordered" evidence="10">
    <location>
        <begin position="1"/>
        <end position="47"/>
    </location>
</feature>
<protein>
    <recommendedName>
        <fullName evidence="9">Signal recognition particle subunit SRP68</fullName>
    </recommendedName>
</protein>
<gene>
    <name evidence="12" type="ORF">BZ3500_MVSOF-1268-A1-R1_CHR1-1G01120</name>
</gene>
<dbReference type="OrthoDB" id="4454541at2759"/>
<evidence type="ECO:0000256" key="7">
    <source>
        <dbReference type="ARBA" id="ARBA00023242"/>
    </source>
</evidence>
<feature type="region of interest" description="Disordered" evidence="10">
    <location>
        <begin position="762"/>
        <end position="782"/>
    </location>
</feature>
<dbReference type="Gene3D" id="4.10.240.10">
    <property type="entry name" value="Zn(2)-C6 fungal-type DNA-binding domain"/>
    <property type="match status" value="1"/>
</dbReference>
<dbReference type="PROSITE" id="PS50048">
    <property type="entry name" value="ZN2_CY6_FUNGAL_2"/>
    <property type="match status" value="1"/>
</dbReference>
<feature type="compositionally biased region" description="Acidic residues" evidence="10">
    <location>
        <begin position="1588"/>
        <end position="1611"/>
    </location>
</feature>
<dbReference type="GO" id="GO:0030942">
    <property type="term" value="F:endoplasmic reticulum signal peptide binding"/>
    <property type="evidence" value="ECO:0007669"/>
    <property type="project" value="InterPro"/>
</dbReference>
<feature type="region of interest" description="Disordered" evidence="10">
    <location>
        <begin position="1580"/>
        <end position="1630"/>
    </location>
</feature>
<proteinExistence type="inferred from homology"/>
<evidence type="ECO:0000256" key="8">
    <source>
        <dbReference type="ARBA" id="ARBA00023274"/>
    </source>
</evidence>
<dbReference type="InterPro" id="IPR038253">
    <property type="entry name" value="SRP68_N_sf"/>
</dbReference>
<name>A0A2X0MNJ3_9BASI</name>
<dbReference type="SUPFAM" id="SSF57701">
    <property type="entry name" value="Zn2/Cys6 DNA-binding domain"/>
    <property type="match status" value="1"/>
</dbReference>
<evidence type="ECO:0000313" key="12">
    <source>
        <dbReference type="EMBL" id="SCZ89344.1"/>
    </source>
</evidence>
<dbReference type="CDD" id="cd12148">
    <property type="entry name" value="fungal_TF_MHR"/>
    <property type="match status" value="1"/>
</dbReference>
<feature type="region of interest" description="Disordered" evidence="10">
    <location>
        <begin position="161"/>
        <end position="201"/>
    </location>
</feature>
<dbReference type="SMART" id="SM00066">
    <property type="entry name" value="GAL4"/>
    <property type="match status" value="1"/>
</dbReference>